<dbReference type="InterPro" id="IPR000210">
    <property type="entry name" value="BTB/POZ_dom"/>
</dbReference>
<dbReference type="PROSITE" id="PS50097">
    <property type="entry name" value="BTB"/>
    <property type="match status" value="1"/>
</dbReference>
<feature type="region of interest" description="Disordered" evidence="1">
    <location>
        <begin position="86"/>
        <end position="110"/>
    </location>
</feature>
<feature type="compositionally biased region" description="Polar residues" evidence="1">
    <location>
        <begin position="94"/>
        <end position="106"/>
    </location>
</feature>
<feature type="domain" description="BTB" evidence="2">
    <location>
        <begin position="6"/>
        <end position="82"/>
    </location>
</feature>
<dbReference type="Gene3D" id="3.30.710.10">
    <property type="entry name" value="Potassium Channel Kv1.1, Chain A"/>
    <property type="match status" value="1"/>
</dbReference>
<dbReference type="InterPro" id="IPR011333">
    <property type="entry name" value="SKP1/BTB/POZ_sf"/>
</dbReference>
<evidence type="ECO:0000256" key="1">
    <source>
        <dbReference type="SAM" id="MobiDB-lite"/>
    </source>
</evidence>
<dbReference type="AlphaFoldDB" id="A0A179IV79"/>
<evidence type="ECO:0000313" key="4">
    <source>
        <dbReference type="Proteomes" id="UP000243081"/>
    </source>
</evidence>
<evidence type="ECO:0000259" key="2">
    <source>
        <dbReference type="PROSITE" id="PS50097"/>
    </source>
</evidence>
<sequence>MAAIDFDSILSSKPFRFLVGPHKTEFFIHASLAASQSSVIDSLVNGSMKEATDGCTVWEDVDEDTFVRFGQYVYTGDYEGSAACAPEAVPEPLPQNSDGSSESLSPTAHRVVRSDTGELGAAKAALEEAVPEDPVPEADDFWDSLPTTRKMDKKKKRAFWRSEREVDDPVAVESPPTVPHTMKNAWDSFQKKRSYECGVAGIHFCSTNKDSKREYRGVFLSHARVHMMADYYDMPTLAQLALHKLHRILCQFTLHNERICDVVALLRYCYEEDERPLLRELVSAYAACHAKRLWTSHEFRELFAAHGELSHAVMGNIMAKIQ</sequence>
<dbReference type="PANTHER" id="PTHR47843">
    <property type="entry name" value="BTB DOMAIN-CONTAINING PROTEIN-RELATED"/>
    <property type="match status" value="1"/>
</dbReference>
<evidence type="ECO:0000313" key="3">
    <source>
        <dbReference type="EMBL" id="OAR05959.1"/>
    </source>
</evidence>
<protein>
    <recommendedName>
        <fullName evidence="2">BTB domain-containing protein</fullName>
    </recommendedName>
</protein>
<name>A0A179IV79_CORDF</name>
<dbReference type="OMA" id="NYSPPSC"/>
<reference evidence="3 4" key="1">
    <citation type="submission" date="2016-03" db="EMBL/GenBank/DDBJ databases">
        <title>Fine-scale spatial genetic structure of a fungal parasite of coffee scale insects.</title>
        <authorList>
            <person name="Jackson D."/>
            <person name="Zemenick K.A."/>
            <person name="Malloure B."/>
            <person name="Quandt C.A."/>
            <person name="James T.Y."/>
        </authorList>
    </citation>
    <scope>NUCLEOTIDE SEQUENCE [LARGE SCALE GENOMIC DNA]</scope>
    <source>
        <strain evidence="3 4">UM487</strain>
    </source>
</reference>
<dbReference type="SUPFAM" id="SSF54695">
    <property type="entry name" value="POZ domain"/>
    <property type="match status" value="1"/>
</dbReference>
<proteinExistence type="predicted"/>
<organism evidence="3 4">
    <name type="scientific">Cordyceps confragosa</name>
    <name type="common">Lecanicillium lecanii</name>
    <dbReference type="NCBI Taxonomy" id="2714763"/>
    <lineage>
        <taxon>Eukaryota</taxon>
        <taxon>Fungi</taxon>
        <taxon>Dikarya</taxon>
        <taxon>Ascomycota</taxon>
        <taxon>Pezizomycotina</taxon>
        <taxon>Sordariomycetes</taxon>
        <taxon>Hypocreomycetidae</taxon>
        <taxon>Hypocreales</taxon>
        <taxon>Cordycipitaceae</taxon>
        <taxon>Akanthomyces</taxon>
    </lineage>
</organism>
<dbReference type="PANTHER" id="PTHR47843:SF2">
    <property type="entry name" value="BTB DOMAIN-CONTAINING PROTEIN"/>
    <property type="match status" value="1"/>
</dbReference>
<keyword evidence="4" id="KW-1185">Reference proteome</keyword>
<dbReference type="OrthoDB" id="9997739at2759"/>
<dbReference type="EMBL" id="LUKN01000011">
    <property type="protein sequence ID" value="OAR05959.1"/>
    <property type="molecule type" value="Genomic_DNA"/>
</dbReference>
<comment type="caution">
    <text evidence="3">The sequence shown here is derived from an EMBL/GenBank/DDBJ whole genome shotgun (WGS) entry which is preliminary data.</text>
</comment>
<dbReference type="Proteomes" id="UP000243081">
    <property type="component" value="Unassembled WGS sequence"/>
</dbReference>
<gene>
    <name evidence="3" type="ORF">LLEC1_01413</name>
</gene>
<accession>A0A179IV79</accession>